<name>A0A9P5P0X1_GYMJU</name>
<organism evidence="1 2">
    <name type="scientific">Gymnopilus junonius</name>
    <name type="common">Spectacular rustgill mushroom</name>
    <name type="synonym">Gymnopilus spectabilis subsp. junonius</name>
    <dbReference type="NCBI Taxonomy" id="109634"/>
    <lineage>
        <taxon>Eukaryota</taxon>
        <taxon>Fungi</taxon>
        <taxon>Dikarya</taxon>
        <taxon>Basidiomycota</taxon>
        <taxon>Agaricomycotina</taxon>
        <taxon>Agaricomycetes</taxon>
        <taxon>Agaricomycetidae</taxon>
        <taxon>Agaricales</taxon>
        <taxon>Agaricineae</taxon>
        <taxon>Hymenogastraceae</taxon>
        <taxon>Gymnopilus</taxon>
    </lineage>
</organism>
<dbReference type="EMBL" id="JADNYJ010000004">
    <property type="protein sequence ID" value="KAF8911543.1"/>
    <property type="molecule type" value="Genomic_DNA"/>
</dbReference>
<comment type="caution">
    <text evidence="1">The sequence shown here is derived from an EMBL/GenBank/DDBJ whole genome shotgun (WGS) entry which is preliminary data.</text>
</comment>
<dbReference type="Proteomes" id="UP000724874">
    <property type="component" value="Unassembled WGS sequence"/>
</dbReference>
<keyword evidence="2" id="KW-1185">Reference proteome</keyword>
<accession>A0A9P5P0X1</accession>
<dbReference type="AlphaFoldDB" id="A0A9P5P0X1"/>
<evidence type="ECO:0000313" key="2">
    <source>
        <dbReference type="Proteomes" id="UP000724874"/>
    </source>
</evidence>
<gene>
    <name evidence="1" type="ORF">CPB84DRAFT_929077</name>
</gene>
<evidence type="ECO:0000313" key="1">
    <source>
        <dbReference type="EMBL" id="KAF8911543.1"/>
    </source>
</evidence>
<proteinExistence type="predicted"/>
<reference evidence="1" key="1">
    <citation type="submission" date="2020-11" db="EMBL/GenBank/DDBJ databases">
        <authorList>
            <consortium name="DOE Joint Genome Institute"/>
            <person name="Ahrendt S."/>
            <person name="Riley R."/>
            <person name="Andreopoulos W."/>
            <person name="LaButti K."/>
            <person name="Pangilinan J."/>
            <person name="Ruiz-duenas F.J."/>
            <person name="Barrasa J.M."/>
            <person name="Sanchez-Garcia M."/>
            <person name="Camarero S."/>
            <person name="Miyauchi S."/>
            <person name="Serrano A."/>
            <person name="Linde D."/>
            <person name="Babiker R."/>
            <person name="Drula E."/>
            <person name="Ayuso-Fernandez I."/>
            <person name="Pacheco R."/>
            <person name="Padilla G."/>
            <person name="Ferreira P."/>
            <person name="Barriuso J."/>
            <person name="Kellner H."/>
            <person name="Castanera R."/>
            <person name="Alfaro M."/>
            <person name="Ramirez L."/>
            <person name="Pisabarro A.G."/>
            <person name="Kuo A."/>
            <person name="Tritt A."/>
            <person name="Lipzen A."/>
            <person name="He G."/>
            <person name="Yan M."/>
            <person name="Ng V."/>
            <person name="Cullen D."/>
            <person name="Martin F."/>
            <person name="Rosso M.-N."/>
            <person name="Henrissat B."/>
            <person name="Hibbett D."/>
            <person name="Martinez A.T."/>
            <person name="Grigoriev I.V."/>
        </authorList>
    </citation>
    <scope>NUCLEOTIDE SEQUENCE</scope>
    <source>
        <strain evidence="1">AH 44721</strain>
    </source>
</reference>
<sequence length="158" mass="18555">MGLETILWPNLKSLSCMIELDNEFEYEPASCLEVVECRSRELKKHCVLRLFGTEALWWKRNDPDTWKHLQEKGFYERIGGYWYEGDIDYIPWPPRAKRIFHSPSSCLTTITNSRTLKTVEFFAYNGVVTFLRATFSFVSSFQIVPISRPPLDYRVSIS</sequence>
<protein>
    <submittedName>
        <fullName evidence="1">Uncharacterized protein</fullName>
    </submittedName>
</protein>